<accession>A0A6V8K207</accession>
<keyword evidence="3" id="KW-1185">Reference proteome</keyword>
<name>A0A6V8K207_9ACTN</name>
<keyword evidence="2" id="KW-0436">Ligase</keyword>
<dbReference type="PANTHER" id="PTHR24096:SF267">
    <property type="entry name" value="MALONATE--COA LIGASE ACSF3, MITOCHONDRIAL"/>
    <property type="match status" value="1"/>
</dbReference>
<organism evidence="2 3">
    <name type="scientific">Phytohabitans houttuyneae</name>
    <dbReference type="NCBI Taxonomy" id="1076126"/>
    <lineage>
        <taxon>Bacteria</taxon>
        <taxon>Bacillati</taxon>
        <taxon>Actinomycetota</taxon>
        <taxon>Actinomycetes</taxon>
        <taxon>Micromonosporales</taxon>
        <taxon>Micromonosporaceae</taxon>
    </lineage>
</organism>
<dbReference type="AlphaFoldDB" id="A0A6V8K207"/>
<dbReference type="EMBL" id="BLPF01000001">
    <property type="protein sequence ID" value="GFJ76401.1"/>
    <property type="molecule type" value="Genomic_DNA"/>
</dbReference>
<evidence type="ECO:0000313" key="2">
    <source>
        <dbReference type="EMBL" id="GFJ76401.1"/>
    </source>
</evidence>
<reference evidence="2 3" key="1">
    <citation type="submission" date="2020-03" db="EMBL/GenBank/DDBJ databases">
        <title>Whole genome shotgun sequence of Phytohabitans houttuyneae NBRC 108639.</title>
        <authorList>
            <person name="Komaki H."/>
            <person name="Tamura T."/>
        </authorList>
    </citation>
    <scope>NUCLEOTIDE SEQUENCE [LARGE SCALE GENOMIC DNA]</scope>
    <source>
        <strain evidence="2 3">NBRC 108639</strain>
    </source>
</reference>
<evidence type="ECO:0000259" key="1">
    <source>
        <dbReference type="Pfam" id="PF00501"/>
    </source>
</evidence>
<proteinExistence type="predicted"/>
<reference evidence="2 3" key="2">
    <citation type="submission" date="2020-03" db="EMBL/GenBank/DDBJ databases">
        <authorList>
            <person name="Ichikawa N."/>
            <person name="Kimura A."/>
            <person name="Kitahashi Y."/>
            <person name="Uohara A."/>
        </authorList>
    </citation>
    <scope>NUCLEOTIDE SEQUENCE [LARGE SCALE GENOMIC DNA]</scope>
    <source>
        <strain evidence="2 3">NBRC 108639</strain>
    </source>
</reference>
<gene>
    <name evidence="2" type="ORF">Phou_005810</name>
</gene>
<dbReference type="SUPFAM" id="SSF56801">
    <property type="entry name" value="Acetyl-CoA synthetase-like"/>
    <property type="match status" value="1"/>
</dbReference>
<dbReference type="GO" id="GO:0016405">
    <property type="term" value="F:CoA-ligase activity"/>
    <property type="evidence" value="ECO:0007669"/>
    <property type="project" value="TreeGrafter"/>
</dbReference>
<feature type="domain" description="AMP-dependent synthetase/ligase" evidence="1">
    <location>
        <begin position="23"/>
        <end position="395"/>
    </location>
</feature>
<dbReference type="PANTHER" id="PTHR24096">
    <property type="entry name" value="LONG-CHAIN-FATTY-ACID--COA LIGASE"/>
    <property type="match status" value="1"/>
</dbReference>
<comment type="caution">
    <text evidence="2">The sequence shown here is derived from an EMBL/GenBank/DDBJ whole genome shotgun (WGS) entry which is preliminary data.</text>
</comment>
<dbReference type="InterPro" id="IPR000873">
    <property type="entry name" value="AMP-dep_synth/lig_dom"/>
</dbReference>
<evidence type="ECO:0000313" key="3">
    <source>
        <dbReference type="Proteomes" id="UP000482800"/>
    </source>
</evidence>
<protein>
    <submittedName>
        <fullName evidence="2">Putative fatty-acid-CoA ligase FadD</fullName>
    </submittedName>
</protein>
<dbReference type="InterPro" id="IPR042099">
    <property type="entry name" value="ANL_N_sf"/>
</dbReference>
<dbReference type="Pfam" id="PF00501">
    <property type="entry name" value="AMP-binding"/>
    <property type="match status" value="1"/>
</dbReference>
<sequence>MGQRRQSPYHIGHLFHWHAERRRQAVVHLDRPLDVAPGGGTVYDAAALAGTVDELTDCLYEAGLRAGDRVVVAKDNHYDMPLLAAGAARIGALPVMLAPIASVETVRKLIERAQPALLVAGTGLLARAEAAGIKLADPGVRTIAVGAPAGELPSGTLTLDEVRHGARAPVRVGGADDPMISTHTSGTTGVPKLVVHTANTAIGRFPARMERCPIPFLTTRHADVTAAAVSFAHIRVMAWTASQLKMAPSKVVAISDPGLATVERMLDEHRPTMLEALPNMFQHWEALVARRPELFAQVRLYVTTFDAVHARTVRTFLNASHRRFPVWGWGLGQSEITGIIVNLFTRRTVREGDGRADRTNIGFPAAFVRVRVVDPETGRRQPRGKPGLLMVNSRARCLSYLGEHDRYQAKRTGEWWNSGDLGERVGFGRIRLLDREVDTLPGHSCIELESVLLDRLPGASDVTVLARPDQLPVPVLCMADGELDPDDWARATAGLPELAPPRLVAWEDVPRTATWKVRRLALREQVLGTSEVSGTGKWT</sequence>
<dbReference type="RefSeq" id="WP_173053272.1">
    <property type="nucleotide sequence ID" value="NZ_BAABGO010000003.1"/>
</dbReference>
<dbReference type="Proteomes" id="UP000482800">
    <property type="component" value="Unassembled WGS sequence"/>
</dbReference>
<dbReference type="Gene3D" id="3.40.50.12780">
    <property type="entry name" value="N-terminal domain of ligase-like"/>
    <property type="match status" value="1"/>
</dbReference>